<gene>
    <name evidence="1" type="ORF">A2763_04055</name>
</gene>
<dbReference type="STRING" id="1798482.A2763_04055"/>
<evidence type="ECO:0000313" key="2">
    <source>
        <dbReference type="Proteomes" id="UP000178370"/>
    </source>
</evidence>
<evidence type="ECO:0000313" key="1">
    <source>
        <dbReference type="EMBL" id="OGG49469.1"/>
    </source>
</evidence>
<organism evidence="1 2">
    <name type="scientific">Candidatus Kaiserbacteria bacterium RIFCSPHIGHO2_01_FULL_54_36</name>
    <dbReference type="NCBI Taxonomy" id="1798482"/>
    <lineage>
        <taxon>Bacteria</taxon>
        <taxon>Candidatus Kaiseribacteriota</taxon>
    </lineage>
</organism>
<sequence>MAKKRGKIGVTNEKIMEILSGMKEKVDNTDSLMEIQSRHSGRLEKEMSSIGSRVKRFETVVEKSMSALEERMNEIEGAIKTVVEWGAMKSDLQDFATRNDIERMKGEIIEPIIKAVDKDAETVINHGRRITVLERRAGIAAK</sequence>
<protein>
    <submittedName>
        <fullName evidence="1">Uncharacterized protein</fullName>
    </submittedName>
</protein>
<dbReference type="Proteomes" id="UP000178370">
    <property type="component" value="Unassembled WGS sequence"/>
</dbReference>
<comment type="caution">
    <text evidence="1">The sequence shown here is derived from an EMBL/GenBank/DDBJ whole genome shotgun (WGS) entry which is preliminary data.</text>
</comment>
<dbReference type="AlphaFoldDB" id="A0A1F6CJR4"/>
<accession>A0A1F6CJR4</accession>
<name>A0A1F6CJR4_9BACT</name>
<proteinExistence type="predicted"/>
<reference evidence="1 2" key="1">
    <citation type="journal article" date="2016" name="Nat. Commun.">
        <title>Thousands of microbial genomes shed light on interconnected biogeochemical processes in an aquifer system.</title>
        <authorList>
            <person name="Anantharaman K."/>
            <person name="Brown C.T."/>
            <person name="Hug L.A."/>
            <person name="Sharon I."/>
            <person name="Castelle C.J."/>
            <person name="Probst A.J."/>
            <person name="Thomas B.C."/>
            <person name="Singh A."/>
            <person name="Wilkins M.J."/>
            <person name="Karaoz U."/>
            <person name="Brodie E.L."/>
            <person name="Williams K.H."/>
            <person name="Hubbard S.S."/>
            <person name="Banfield J.F."/>
        </authorList>
    </citation>
    <scope>NUCLEOTIDE SEQUENCE [LARGE SCALE GENOMIC DNA]</scope>
</reference>
<dbReference type="EMBL" id="MFKV01000031">
    <property type="protein sequence ID" value="OGG49469.1"/>
    <property type="molecule type" value="Genomic_DNA"/>
</dbReference>